<dbReference type="Proteomes" id="UP001597196">
    <property type="component" value="Unassembled WGS sequence"/>
</dbReference>
<reference evidence="3" key="1">
    <citation type="journal article" date="2019" name="Int. J. Syst. Evol. Microbiol.">
        <title>The Global Catalogue of Microorganisms (GCM) 10K type strain sequencing project: providing services to taxonomists for standard genome sequencing and annotation.</title>
        <authorList>
            <consortium name="The Broad Institute Genomics Platform"/>
            <consortium name="The Broad Institute Genome Sequencing Center for Infectious Disease"/>
            <person name="Wu L."/>
            <person name="Ma J."/>
        </authorList>
    </citation>
    <scope>NUCLEOTIDE SEQUENCE [LARGE SCALE GENOMIC DNA]</scope>
    <source>
        <strain evidence="3">CCM 8980</strain>
    </source>
</reference>
<accession>A0ABW4CJS4</accession>
<keyword evidence="2" id="KW-0378">Hydrolase</keyword>
<keyword evidence="1" id="KW-0732">Signal</keyword>
<evidence type="ECO:0000256" key="1">
    <source>
        <dbReference type="SAM" id="SignalP"/>
    </source>
</evidence>
<dbReference type="InterPro" id="IPR010315">
    <property type="entry name" value="DUF915_hydro-like"/>
</dbReference>
<dbReference type="InterPro" id="IPR029058">
    <property type="entry name" value="AB_hydrolase_fold"/>
</dbReference>
<evidence type="ECO:0000313" key="2">
    <source>
        <dbReference type="EMBL" id="MFD1430299.1"/>
    </source>
</evidence>
<comment type="caution">
    <text evidence="2">The sequence shown here is derived from an EMBL/GenBank/DDBJ whole genome shotgun (WGS) entry which is preliminary data.</text>
</comment>
<proteinExistence type="predicted"/>
<dbReference type="Gene3D" id="3.40.50.1820">
    <property type="entry name" value="alpha/beta hydrolase"/>
    <property type="match status" value="1"/>
</dbReference>
<sequence>MKKHLWFLLAGILAAAAIVIFAATPRQTTAAHEQAPVTLYLHGHFGNAHSMQALMTRAEQVDNAQQVLTATVDPHGHVTFTGHWLARVRRPLVKVVFQDNRTLNYDLISDWLHNVLVGLRARYGVKKFNIVAHSLGNAAVLYYELRYGKDRQLPQLQRYAAIAGNFDGIPGMHMQPRNNRIQRSGQPRFLAPDFRRAMLDRDSIPAGQIDFLNIYGDWDDTGSDGRIFNASSRALGWLVAGRARSYREAKFTGAQAQHSQLRTNPKVARTVDEFLWKARK</sequence>
<protein>
    <submittedName>
        <fullName evidence="2">Alpha/beta hydrolase</fullName>
    </submittedName>
</protein>
<evidence type="ECO:0000313" key="3">
    <source>
        <dbReference type="Proteomes" id="UP001597196"/>
    </source>
</evidence>
<feature type="signal peptide" evidence="1">
    <location>
        <begin position="1"/>
        <end position="22"/>
    </location>
</feature>
<dbReference type="GO" id="GO:0016787">
    <property type="term" value="F:hydrolase activity"/>
    <property type="evidence" value="ECO:0007669"/>
    <property type="project" value="UniProtKB-KW"/>
</dbReference>
<feature type="chain" id="PRO_5045497606" evidence="1">
    <location>
        <begin position="23"/>
        <end position="280"/>
    </location>
</feature>
<dbReference type="RefSeq" id="WP_203626616.1">
    <property type="nucleotide sequence ID" value="NZ_BOLQ01000006.1"/>
</dbReference>
<organism evidence="2 3">
    <name type="scientific">Lacticaseibacillus mingshuiensis</name>
    <dbReference type="NCBI Taxonomy" id="2799574"/>
    <lineage>
        <taxon>Bacteria</taxon>
        <taxon>Bacillati</taxon>
        <taxon>Bacillota</taxon>
        <taxon>Bacilli</taxon>
        <taxon>Lactobacillales</taxon>
        <taxon>Lactobacillaceae</taxon>
        <taxon>Lacticaseibacillus</taxon>
    </lineage>
</organism>
<dbReference type="EMBL" id="JBHTOC010000011">
    <property type="protein sequence ID" value="MFD1430299.1"/>
    <property type="molecule type" value="Genomic_DNA"/>
</dbReference>
<keyword evidence="3" id="KW-1185">Reference proteome</keyword>
<name>A0ABW4CJS4_9LACO</name>
<gene>
    <name evidence="2" type="ORF">ACFQ4P_08570</name>
</gene>
<dbReference type="Pfam" id="PF06028">
    <property type="entry name" value="DUF915"/>
    <property type="match status" value="1"/>
</dbReference>
<dbReference type="SUPFAM" id="SSF53474">
    <property type="entry name" value="alpha/beta-Hydrolases"/>
    <property type="match status" value="1"/>
</dbReference>